<evidence type="ECO:0000256" key="6">
    <source>
        <dbReference type="ARBA" id="ARBA00023014"/>
    </source>
</evidence>
<feature type="domain" description="4Fe-4S ferredoxin-type" evidence="7">
    <location>
        <begin position="62"/>
        <end position="93"/>
    </location>
</feature>
<dbReference type="InterPro" id="IPR017900">
    <property type="entry name" value="4Fe4S_Fe_S_CS"/>
</dbReference>
<keyword evidence="3" id="KW-0479">Metal-binding</keyword>
<evidence type="ECO:0000313" key="8">
    <source>
        <dbReference type="EMBL" id="HFW31379.1"/>
    </source>
</evidence>
<keyword evidence="4" id="KW-0560">Oxidoreductase</keyword>
<dbReference type="GO" id="GO:0005886">
    <property type="term" value="C:plasma membrane"/>
    <property type="evidence" value="ECO:0007669"/>
    <property type="project" value="TreeGrafter"/>
</dbReference>
<gene>
    <name evidence="8" type="ORF">ENW66_00275</name>
</gene>
<evidence type="ECO:0000256" key="4">
    <source>
        <dbReference type="ARBA" id="ARBA00023002"/>
    </source>
</evidence>
<comment type="similarity">
    <text evidence="1">Belongs to the HdrC family.</text>
</comment>
<sequence>MPINLNEERDPELIKQIVKVGGEDLLKCFQCGTCIADCPTGVADEPLSVKRLIYIAKLGLAEKLIEDETPWMCVTCTGCEERCPRDARPFEIILAIRRWQCMEDETYIPQALTEIYERGHTQNVVNPMREELDLPEIKTVATREELLERFRQLLRETKIVREHGYMFGIMEE</sequence>
<name>A0A7C3M9V5_ARCFL</name>
<evidence type="ECO:0000256" key="2">
    <source>
        <dbReference type="ARBA" id="ARBA00022485"/>
    </source>
</evidence>
<dbReference type="SUPFAM" id="SSF46548">
    <property type="entry name" value="alpha-helical ferredoxin"/>
    <property type="match status" value="1"/>
</dbReference>
<protein>
    <submittedName>
        <fullName evidence="8">4Fe-4S dicluster domain-containing protein</fullName>
    </submittedName>
</protein>
<dbReference type="InterPro" id="IPR051460">
    <property type="entry name" value="HdrC_iron-sulfur_subunit"/>
</dbReference>
<dbReference type="PROSITE" id="PS51379">
    <property type="entry name" value="4FE4S_FER_2"/>
    <property type="match status" value="2"/>
</dbReference>
<proteinExistence type="inferred from homology"/>
<evidence type="ECO:0000256" key="3">
    <source>
        <dbReference type="ARBA" id="ARBA00022723"/>
    </source>
</evidence>
<accession>A0A7C3M9V5</accession>
<reference evidence="8" key="1">
    <citation type="journal article" date="2020" name="mSystems">
        <title>Genome- and Community-Level Interaction Insights into Carbon Utilization and Element Cycling Functions of Hydrothermarchaeota in Hydrothermal Sediment.</title>
        <authorList>
            <person name="Zhou Z."/>
            <person name="Liu Y."/>
            <person name="Xu W."/>
            <person name="Pan J."/>
            <person name="Luo Z.H."/>
            <person name="Li M."/>
        </authorList>
    </citation>
    <scope>NUCLEOTIDE SEQUENCE [LARGE SCALE GENOMIC DNA]</scope>
    <source>
        <strain evidence="8">SpSt-87</strain>
    </source>
</reference>
<dbReference type="GO" id="GO:0016491">
    <property type="term" value="F:oxidoreductase activity"/>
    <property type="evidence" value="ECO:0007669"/>
    <property type="project" value="UniProtKB-KW"/>
</dbReference>
<organism evidence="8">
    <name type="scientific">Archaeoglobus fulgidus</name>
    <dbReference type="NCBI Taxonomy" id="2234"/>
    <lineage>
        <taxon>Archaea</taxon>
        <taxon>Methanobacteriati</taxon>
        <taxon>Methanobacteriota</taxon>
        <taxon>Archaeoglobi</taxon>
        <taxon>Archaeoglobales</taxon>
        <taxon>Archaeoglobaceae</taxon>
        <taxon>Archaeoglobus</taxon>
    </lineage>
</organism>
<keyword evidence="6" id="KW-0411">Iron-sulfur</keyword>
<dbReference type="PANTHER" id="PTHR43255">
    <property type="entry name" value="IRON-SULFUR-BINDING OXIDOREDUCTASE FADF-RELATED-RELATED"/>
    <property type="match status" value="1"/>
</dbReference>
<dbReference type="EMBL" id="DTLB01000001">
    <property type="protein sequence ID" value="HFW31379.1"/>
    <property type="molecule type" value="Genomic_DNA"/>
</dbReference>
<dbReference type="InterPro" id="IPR017896">
    <property type="entry name" value="4Fe4S_Fe-S-bd"/>
</dbReference>
<dbReference type="AlphaFoldDB" id="A0A7C3M9V5"/>
<dbReference type="Gene3D" id="1.10.1060.10">
    <property type="entry name" value="Alpha-helical ferredoxin"/>
    <property type="match status" value="1"/>
</dbReference>
<dbReference type="GO" id="GO:0051539">
    <property type="term" value="F:4 iron, 4 sulfur cluster binding"/>
    <property type="evidence" value="ECO:0007669"/>
    <property type="project" value="UniProtKB-KW"/>
</dbReference>
<dbReference type="InterPro" id="IPR009051">
    <property type="entry name" value="Helical_ferredxn"/>
</dbReference>
<dbReference type="PROSITE" id="PS00198">
    <property type="entry name" value="4FE4S_FER_1"/>
    <property type="match status" value="2"/>
</dbReference>
<evidence type="ECO:0000259" key="7">
    <source>
        <dbReference type="PROSITE" id="PS51379"/>
    </source>
</evidence>
<dbReference type="PANTHER" id="PTHR43255:SF1">
    <property type="entry name" value="IRON-SULFUR-BINDING OXIDOREDUCTASE FADF-RELATED"/>
    <property type="match status" value="1"/>
</dbReference>
<dbReference type="Pfam" id="PF13187">
    <property type="entry name" value="Fer4_9"/>
    <property type="match status" value="1"/>
</dbReference>
<evidence type="ECO:0000256" key="1">
    <source>
        <dbReference type="ARBA" id="ARBA00007097"/>
    </source>
</evidence>
<feature type="domain" description="4Fe-4S ferredoxin-type" evidence="7">
    <location>
        <begin position="16"/>
        <end position="48"/>
    </location>
</feature>
<evidence type="ECO:0000256" key="5">
    <source>
        <dbReference type="ARBA" id="ARBA00023004"/>
    </source>
</evidence>
<comment type="caution">
    <text evidence="8">The sequence shown here is derived from an EMBL/GenBank/DDBJ whole genome shotgun (WGS) entry which is preliminary data.</text>
</comment>
<dbReference type="GO" id="GO:0046872">
    <property type="term" value="F:metal ion binding"/>
    <property type="evidence" value="ECO:0007669"/>
    <property type="project" value="UniProtKB-KW"/>
</dbReference>
<keyword evidence="5" id="KW-0408">Iron</keyword>
<keyword evidence="2" id="KW-0004">4Fe-4S</keyword>